<dbReference type="Pfam" id="PF06742">
    <property type="entry name" value="DUF1214"/>
    <property type="match status" value="1"/>
</dbReference>
<sequence length="114" mass="13247">MILLRRYLIYFFIIVLVAVSFTYLSAKLFPRFAYIENDIWRILPSPGDPNRDIYTRAAVAQYGTFALKKPESAYFHAFVDIDDQPLDGNCLYRLQGSDIESRWWSITAYGSDGF</sequence>
<feature type="non-terminal residue" evidence="3">
    <location>
        <position position="114"/>
    </location>
</feature>
<dbReference type="SUPFAM" id="SSF160935">
    <property type="entry name" value="VPA0735-like"/>
    <property type="match status" value="1"/>
</dbReference>
<evidence type="ECO:0000259" key="2">
    <source>
        <dbReference type="Pfam" id="PF06742"/>
    </source>
</evidence>
<gene>
    <name evidence="3" type="ORF">METZ01_LOCUS282659</name>
</gene>
<feature type="transmembrane region" description="Helical" evidence="1">
    <location>
        <begin position="7"/>
        <end position="26"/>
    </location>
</feature>
<keyword evidence="1" id="KW-0472">Membrane</keyword>
<name>A0A382L1Y5_9ZZZZ</name>
<dbReference type="InterPro" id="IPR037049">
    <property type="entry name" value="DUF1214_C_sf"/>
</dbReference>
<keyword evidence="1" id="KW-0812">Transmembrane</keyword>
<keyword evidence="1" id="KW-1133">Transmembrane helix</keyword>
<accession>A0A382L1Y5</accession>
<protein>
    <recommendedName>
        <fullName evidence="2">DUF1214 domain-containing protein</fullName>
    </recommendedName>
</protein>
<dbReference type="InterPro" id="IPR010621">
    <property type="entry name" value="DUF1214"/>
</dbReference>
<reference evidence="3" key="1">
    <citation type="submission" date="2018-05" db="EMBL/GenBank/DDBJ databases">
        <authorList>
            <person name="Lanie J.A."/>
            <person name="Ng W.-L."/>
            <person name="Kazmierczak K.M."/>
            <person name="Andrzejewski T.M."/>
            <person name="Davidsen T.M."/>
            <person name="Wayne K.J."/>
            <person name="Tettelin H."/>
            <person name="Glass J.I."/>
            <person name="Rusch D."/>
            <person name="Podicherti R."/>
            <person name="Tsui H.-C.T."/>
            <person name="Winkler M.E."/>
        </authorList>
    </citation>
    <scope>NUCLEOTIDE SEQUENCE</scope>
</reference>
<evidence type="ECO:0000256" key="1">
    <source>
        <dbReference type="SAM" id="Phobius"/>
    </source>
</evidence>
<dbReference type="AlphaFoldDB" id="A0A382L1Y5"/>
<organism evidence="3">
    <name type="scientific">marine metagenome</name>
    <dbReference type="NCBI Taxonomy" id="408172"/>
    <lineage>
        <taxon>unclassified sequences</taxon>
        <taxon>metagenomes</taxon>
        <taxon>ecological metagenomes</taxon>
    </lineage>
</organism>
<dbReference type="EMBL" id="UINC01083773">
    <property type="protein sequence ID" value="SVC29805.1"/>
    <property type="molecule type" value="Genomic_DNA"/>
</dbReference>
<evidence type="ECO:0000313" key="3">
    <source>
        <dbReference type="EMBL" id="SVC29805.1"/>
    </source>
</evidence>
<dbReference type="Gene3D" id="2.60.120.600">
    <property type="entry name" value="Domain of unknown function DUF1214, C-terminal domain"/>
    <property type="match status" value="1"/>
</dbReference>
<feature type="domain" description="DUF1214" evidence="2">
    <location>
        <begin position="71"/>
        <end position="111"/>
    </location>
</feature>
<proteinExistence type="predicted"/>